<dbReference type="SUPFAM" id="SSF54534">
    <property type="entry name" value="FKBP-like"/>
    <property type="match status" value="1"/>
</dbReference>
<feature type="domain" description="PPIase FKBP-type" evidence="7">
    <location>
        <begin position="20"/>
        <end position="120"/>
    </location>
</feature>
<organism evidence="8 9">
    <name type="scientific">Byssothecium circinans</name>
    <dbReference type="NCBI Taxonomy" id="147558"/>
    <lineage>
        <taxon>Eukaryota</taxon>
        <taxon>Fungi</taxon>
        <taxon>Dikarya</taxon>
        <taxon>Ascomycota</taxon>
        <taxon>Pezizomycotina</taxon>
        <taxon>Dothideomycetes</taxon>
        <taxon>Pleosporomycetidae</taxon>
        <taxon>Pleosporales</taxon>
        <taxon>Massarineae</taxon>
        <taxon>Massarinaceae</taxon>
        <taxon>Byssothecium</taxon>
    </lineage>
</organism>
<dbReference type="GO" id="GO:0005737">
    <property type="term" value="C:cytoplasm"/>
    <property type="evidence" value="ECO:0007669"/>
    <property type="project" value="TreeGrafter"/>
</dbReference>
<evidence type="ECO:0000256" key="6">
    <source>
        <dbReference type="PROSITE-ProRule" id="PRU00277"/>
    </source>
</evidence>
<comment type="catalytic activity">
    <reaction evidence="1 6">
        <text>[protein]-peptidylproline (omega=180) = [protein]-peptidylproline (omega=0)</text>
        <dbReference type="Rhea" id="RHEA:16237"/>
        <dbReference type="Rhea" id="RHEA-COMP:10747"/>
        <dbReference type="Rhea" id="RHEA-COMP:10748"/>
        <dbReference type="ChEBI" id="CHEBI:83833"/>
        <dbReference type="ChEBI" id="CHEBI:83834"/>
        <dbReference type="EC" id="5.2.1.8"/>
    </reaction>
</comment>
<name>A0A6A5U8B6_9PLEO</name>
<comment type="function">
    <text evidence="2">PPIases accelerate the folding of proteins. It catalyzes the cis-trans isomerization of proline imidic peptide bonds in oligopeptides.</text>
</comment>
<dbReference type="EMBL" id="ML976982">
    <property type="protein sequence ID" value="KAF1960590.1"/>
    <property type="molecule type" value="Genomic_DNA"/>
</dbReference>
<dbReference type="Gene3D" id="3.10.50.40">
    <property type="match status" value="1"/>
</dbReference>
<evidence type="ECO:0000259" key="7">
    <source>
        <dbReference type="PROSITE" id="PS50059"/>
    </source>
</evidence>
<protein>
    <recommendedName>
        <fullName evidence="6">peptidylprolyl isomerase</fullName>
        <ecNumber evidence="6">5.2.1.8</ecNumber>
    </recommendedName>
</protein>
<evidence type="ECO:0000256" key="2">
    <source>
        <dbReference type="ARBA" id="ARBA00002388"/>
    </source>
</evidence>
<dbReference type="Pfam" id="PF00254">
    <property type="entry name" value="FKBP_C"/>
    <property type="match status" value="1"/>
</dbReference>
<dbReference type="PROSITE" id="PS50059">
    <property type="entry name" value="FKBP_PPIASE"/>
    <property type="match status" value="1"/>
</dbReference>
<dbReference type="InterPro" id="IPR050689">
    <property type="entry name" value="FKBP-type_PPIase"/>
</dbReference>
<dbReference type="AlphaFoldDB" id="A0A6A5U8B6"/>
<dbReference type="InterPro" id="IPR046357">
    <property type="entry name" value="PPIase_dom_sf"/>
</dbReference>
<keyword evidence="9" id="KW-1185">Reference proteome</keyword>
<evidence type="ECO:0000313" key="9">
    <source>
        <dbReference type="Proteomes" id="UP000800035"/>
    </source>
</evidence>
<dbReference type="InterPro" id="IPR001179">
    <property type="entry name" value="PPIase_FKBP_dom"/>
</dbReference>
<keyword evidence="4 6" id="KW-0413">Isomerase</keyword>
<keyword evidence="3 6" id="KW-0697">Rotamase</keyword>
<reference evidence="8" key="1">
    <citation type="journal article" date="2020" name="Stud. Mycol.">
        <title>101 Dothideomycetes genomes: a test case for predicting lifestyles and emergence of pathogens.</title>
        <authorList>
            <person name="Haridas S."/>
            <person name="Albert R."/>
            <person name="Binder M."/>
            <person name="Bloem J."/>
            <person name="Labutti K."/>
            <person name="Salamov A."/>
            <person name="Andreopoulos B."/>
            <person name="Baker S."/>
            <person name="Barry K."/>
            <person name="Bills G."/>
            <person name="Bluhm B."/>
            <person name="Cannon C."/>
            <person name="Castanera R."/>
            <person name="Culley D."/>
            <person name="Daum C."/>
            <person name="Ezra D."/>
            <person name="Gonzalez J."/>
            <person name="Henrissat B."/>
            <person name="Kuo A."/>
            <person name="Liang C."/>
            <person name="Lipzen A."/>
            <person name="Lutzoni F."/>
            <person name="Magnuson J."/>
            <person name="Mondo S."/>
            <person name="Nolan M."/>
            <person name="Ohm R."/>
            <person name="Pangilinan J."/>
            <person name="Park H.-J."/>
            <person name="Ramirez L."/>
            <person name="Alfaro M."/>
            <person name="Sun H."/>
            <person name="Tritt A."/>
            <person name="Yoshinaga Y."/>
            <person name="Zwiers L.-H."/>
            <person name="Turgeon B."/>
            <person name="Goodwin S."/>
            <person name="Spatafora J."/>
            <person name="Crous P."/>
            <person name="Grigoriev I."/>
        </authorList>
    </citation>
    <scope>NUCLEOTIDE SEQUENCE</scope>
    <source>
        <strain evidence="8">CBS 675.92</strain>
    </source>
</reference>
<dbReference type="PANTHER" id="PTHR10516">
    <property type="entry name" value="PEPTIDYL-PROLYL CIS-TRANS ISOMERASE"/>
    <property type="match status" value="1"/>
</dbReference>
<evidence type="ECO:0000256" key="1">
    <source>
        <dbReference type="ARBA" id="ARBA00000971"/>
    </source>
</evidence>
<evidence type="ECO:0000256" key="4">
    <source>
        <dbReference type="ARBA" id="ARBA00023235"/>
    </source>
</evidence>
<comment type="similarity">
    <text evidence="5">Belongs to the FKBP-type PPIase family. FKBP1 subfamily.</text>
</comment>
<dbReference type="PANTHER" id="PTHR10516:SF447">
    <property type="entry name" value="FK506-BINDING PROTEIN 1B"/>
    <property type="match status" value="1"/>
</dbReference>
<gene>
    <name evidence="8" type="ORF">CC80DRAFT_260561</name>
</gene>
<evidence type="ECO:0000313" key="8">
    <source>
        <dbReference type="EMBL" id="KAF1960590.1"/>
    </source>
</evidence>
<dbReference type="GO" id="GO:0003755">
    <property type="term" value="F:peptidyl-prolyl cis-trans isomerase activity"/>
    <property type="evidence" value="ECO:0007669"/>
    <property type="project" value="UniProtKB-KW"/>
</dbReference>
<dbReference type="Proteomes" id="UP000800035">
    <property type="component" value="Unassembled WGS sequence"/>
</dbReference>
<sequence length="124" mass="13300">MGVEKKVLKQGNGIDIPKKHDEVSMEYTGWLYTDDAADKKGNKFDSSVGRGDLITEIGVGRVIRGWDEGILGSASAAPMSLGEKCTMIITADFGYGDRGFPGHIPPNATLIFDVELKAINGKKA</sequence>
<accession>A0A6A5U8B6</accession>
<dbReference type="OrthoDB" id="1902587at2759"/>
<evidence type="ECO:0000256" key="3">
    <source>
        <dbReference type="ARBA" id="ARBA00023110"/>
    </source>
</evidence>
<dbReference type="FunFam" id="3.10.50.40:FF:000050">
    <property type="entry name" value="Peptidylprolyl isomerase"/>
    <property type="match status" value="1"/>
</dbReference>
<evidence type="ECO:0000256" key="5">
    <source>
        <dbReference type="ARBA" id="ARBA00038106"/>
    </source>
</evidence>
<dbReference type="EC" id="5.2.1.8" evidence="6"/>
<proteinExistence type="inferred from homology"/>